<feature type="signal peptide" evidence="1">
    <location>
        <begin position="1"/>
        <end position="27"/>
    </location>
</feature>
<reference evidence="3" key="1">
    <citation type="journal article" date="2014" name="Nat. Commun.">
        <title>The emerging biofuel crop Camelina sativa retains a highly undifferentiated hexaploid genome structure.</title>
        <authorList>
            <person name="Kagale S."/>
            <person name="Koh C."/>
            <person name="Nixon J."/>
            <person name="Bollina V."/>
            <person name="Clarke W.E."/>
            <person name="Tuteja R."/>
            <person name="Spillane C."/>
            <person name="Robinson S.J."/>
            <person name="Links M.G."/>
            <person name="Clarke C."/>
            <person name="Higgins E.E."/>
            <person name="Huebert T."/>
            <person name="Sharpe A.G."/>
            <person name="Parkin I.A."/>
        </authorList>
    </citation>
    <scope>NUCLEOTIDE SEQUENCE [LARGE SCALE GENOMIC DNA]</scope>
    <source>
        <strain evidence="3">cv. DH55</strain>
    </source>
</reference>
<dbReference type="Proteomes" id="UP000694864">
    <property type="component" value="Chromosome 11"/>
</dbReference>
<feature type="chain" id="PRO_5047395094" evidence="1">
    <location>
        <begin position="28"/>
        <end position="184"/>
    </location>
</feature>
<organism evidence="3 4">
    <name type="scientific">Camelina sativa</name>
    <name type="common">False flax</name>
    <name type="synonym">Myagrum sativum</name>
    <dbReference type="NCBI Taxonomy" id="90675"/>
    <lineage>
        <taxon>Eukaryota</taxon>
        <taxon>Viridiplantae</taxon>
        <taxon>Streptophyta</taxon>
        <taxon>Embryophyta</taxon>
        <taxon>Tracheophyta</taxon>
        <taxon>Spermatophyta</taxon>
        <taxon>Magnoliopsida</taxon>
        <taxon>eudicotyledons</taxon>
        <taxon>Gunneridae</taxon>
        <taxon>Pentapetalae</taxon>
        <taxon>rosids</taxon>
        <taxon>malvids</taxon>
        <taxon>Brassicales</taxon>
        <taxon>Brassicaceae</taxon>
        <taxon>Camelineae</taxon>
        <taxon>Camelina</taxon>
    </lineage>
</organism>
<dbReference type="PANTHER" id="PTHR31890">
    <property type="entry name" value="PLANT INVERTASE/PECTIN METHYLESTERASE INHIBITOR SUPERFAMILY PROTEIN"/>
    <property type="match status" value="1"/>
</dbReference>
<feature type="domain" description="Pectinesterase inhibitor" evidence="2">
    <location>
        <begin position="31"/>
        <end position="178"/>
    </location>
</feature>
<proteinExistence type="predicted"/>
<dbReference type="GeneID" id="104725516"/>
<dbReference type="SUPFAM" id="SSF101148">
    <property type="entry name" value="Plant invertase/pectin methylesterase inhibitor"/>
    <property type="match status" value="1"/>
</dbReference>
<accession>A0ABM0UKJ2</accession>
<dbReference type="SMART" id="SM00856">
    <property type="entry name" value="PMEI"/>
    <property type="match status" value="1"/>
</dbReference>
<dbReference type="InterPro" id="IPR035513">
    <property type="entry name" value="Invertase/methylesterase_inhib"/>
</dbReference>
<keyword evidence="1" id="KW-0732">Signal</keyword>
<evidence type="ECO:0000313" key="4">
    <source>
        <dbReference type="RefSeq" id="XP_010442487.1"/>
    </source>
</evidence>
<dbReference type="RefSeq" id="XP_010442487.1">
    <property type="nucleotide sequence ID" value="XM_010444185.1"/>
</dbReference>
<reference evidence="4" key="2">
    <citation type="submission" date="2025-08" db="UniProtKB">
        <authorList>
            <consortium name="RefSeq"/>
        </authorList>
    </citation>
    <scope>IDENTIFICATION</scope>
    <source>
        <tissue evidence="4">Leaf</tissue>
    </source>
</reference>
<name>A0ABM0UKJ2_CAMSA</name>
<keyword evidence="3" id="KW-1185">Reference proteome</keyword>
<sequence length="184" mass="20257">MASSSHCFFVFSMALLLQFLVAPAASALPLNSTQYIDKLCQMSSIDDKPFCWQTLTGFRWAKYAGSSVTLAEVVISGLLVSHVQKTMRFALLTAQKEPSLKAQFGTFHDTYRTMGYSLGKAFQELRVSPRTANHDVMTCTDQITQVMNLIGKNQDVSSKTLIDMTMQMKKLLPLGVTATQAIGG</sequence>
<protein>
    <submittedName>
        <fullName evidence="4">Uncharacterized protein LOC104725516</fullName>
    </submittedName>
</protein>
<dbReference type="InterPro" id="IPR006501">
    <property type="entry name" value="Pectinesterase_inhib_dom"/>
</dbReference>
<evidence type="ECO:0000313" key="3">
    <source>
        <dbReference type="Proteomes" id="UP000694864"/>
    </source>
</evidence>
<gene>
    <name evidence="4" type="primary">LOC104725516</name>
</gene>
<evidence type="ECO:0000256" key="1">
    <source>
        <dbReference type="SAM" id="SignalP"/>
    </source>
</evidence>
<evidence type="ECO:0000259" key="2">
    <source>
        <dbReference type="SMART" id="SM00856"/>
    </source>
</evidence>
<dbReference type="PANTHER" id="PTHR31890:SF14">
    <property type="entry name" value="PLANT INVERTASE_PECTIN METHYLESTERASE INHIBITOR SUPERFAMILY PROTEIN"/>
    <property type="match status" value="1"/>
</dbReference>